<gene>
    <name evidence="2" type="ORF">CH371_03575</name>
</gene>
<evidence type="ECO:0000313" key="3">
    <source>
        <dbReference type="Proteomes" id="UP000231912"/>
    </source>
</evidence>
<evidence type="ECO:0000256" key="1">
    <source>
        <dbReference type="SAM" id="MobiDB-lite"/>
    </source>
</evidence>
<comment type="caution">
    <text evidence="2">The sequence shown here is derived from an EMBL/GenBank/DDBJ whole genome shotgun (WGS) entry which is preliminary data.</text>
</comment>
<name>A0A2M9ZFG3_9LEPT</name>
<sequence length="132" mass="14994">MTTFLTIVAALAAAAIFFHILYTVDTKRMDKNDAKKPKRDKDYGDPRKVYGGQWDPKVPRPRLCPVCGRFLDKHEYLYAVLFEPATPGAKRQARIYGCRYCYLGLDDSSSVQEEVLQNSPPPKPIQNEELGL</sequence>
<protein>
    <submittedName>
        <fullName evidence="2">Uncharacterized protein</fullName>
    </submittedName>
</protein>
<proteinExistence type="predicted"/>
<dbReference type="RefSeq" id="WP_100757693.1">
    <property type="nucleotide sequence ID" value="NZ_NPDT01000001.1"/>
</dbReference>
<dbReference type="AlphaFoldDB" id="A0A2M9ZFG3"/>
<accession>A0A2M9ZFG3</accession>
<dbReference type="EMBL" id="NPDT01000001">
    <property type="protein sequence ID" value="PJZ67158.1"/>
    <property type="molecule type" value="Genomic_DNA"/>
</dbReference>
<feature type="region of interest" description="Disordered" evidence="1">
    <location>
        <begin position="113"/>
        <end position="132"/>
    </location>
</feature>
<reference evidence="2 3" key="1">
    <citation type="submission" date="2017-07" db="EMBL/GenBank/DDBJ databases">
        <title>Leptospira spp. isolated from tropical soils.</title>
        <authorList>
            <person name="Thibeaux R."/>
            <person name="Iraola G."/>
            <person name="Ferres I."/>
            <person name="Bierque E."/>
            <person name="Girault D."/>
            <person name="Soupe-Gilbert M.-E."/>
            <person name="Picardeau M."/>
            <person name="Goarant C."/>
        </authorList>
    </citation>
    <scope>NUCLEOTIDE SEQUENCE [LARGE SCALE GENOMIC DNA]</scope>
    <source>
        <strain evidence="2 3">FH2-C-A2</strain>
    </source>
</reference>
<evidence type="ECO:0000313" key="2">
    <source>
        <dbReference type="EMBL" id="PJZ67158.1"/>
    </source>
</evidence>
<feature type="region of interest" description="Disordered" evidence="1">
    <location>
        <begin position="31"/>
        <end position="54"/>
    </location>
</feature>
<feature type="compositionally biased region" description="Basic and acidic residues" evidence="1">
    <location>
        <begin position="31"/>
        <end position="48"/>
    </location>
</feature>
<organism evidence="2 3">
    <name type="scientific">Leptospira wolffii</name>
    <dbReference type="NCBI Taxonomy" id="409998"/>
    <lineage>
        <taxon>Bacteria</taxon>
        <taxon>Pseudomonadati</taxon>
        <taxon>Spirochaetota</taxon>
        <taxon>Spirochaetia</taxon>
        <taxon>Leptospirales</taxon>
        <taxon>Leptospiraceae</taxon>
        <taxon>Leptospira</taxon>
    </lineage>
</organism>
<dbReference type="Proteomes" id="UP000231912">
    <property type="component" value="Unassembled WGS sequence"/>
</dbReference>